<feature type="chain" id="PRO_5040339445" evidence="1">
    <location>
        <begin position="29"/>
        <end position="122"/>
    </location>
</feature>
<feature type="signal peptide" evidence="1">
    <location>
        <begin position="1"/>
        <end position="28"/>
    </location>
</feature>
<gene>
    <name evidence="2" type="ORF">B0T10DRAFT_461475</name>
</gene>
<reference evidence="2 3" key="1">
    <citation type="journal article" date="2021" name="Nat. Commun.">
        <title>Genetic determinants of endophytism in the Arabidopsis root mycobiome.</title>
        <authorList>
            <person name="Mesny F."/>
            <person name="Miyauchi S."/>
            <person name="Thiergart T."/>
            <person name="Pickel B."/>
            <person name="Atanasova L."/>
            <person name="Karlsson M."/>
            <person name="Huettel B."/>
            <person name="Barry K.W."/>
            <person name="Haridas S."/>
            <person name="Chen C."/>
            <person name="Bauer D."/>
            <person name="Andreopoulos W."/>
            <person name="Pangilinan J."/>
            <person name="LaButti K."/>
            <person name="Riley R."/>
            <person name="Lipzen A."/>
            <person name="Clum A."/>
            <person name="Drula E."/>
            <person name="Henrissat B."/>
            <person name="Kohler A."/>
            <person name="Grigoriev I.V."/>
            <person name="Martin F.M."/>
            <person name="Hacquard S."/>
        </authorList>
    </citation>
    <scope>NUCLEOTIDE SEQUENCE [LARGE SCALE GENOMIC DNA]</scope>
    <source>
        <strain evidence="2 3">MPI-CAGE-CH-0241</strain>
    </source>
</reference>
<evidence type="ECO:0000256" key="1">
    <source>
        <dbReference type="SAM" id="SignalP"/>
    </source>
</evidence>
<evidence type="ECO:0000313" key="2">
    <source>
        <dbReference type="EMBL" id="KAH6887016.1"/>
    </source>
</evidence>
<dbReference type="AlphaFoldDB" id="A0A9P8W196"/>
<organism evidence="2 3">
    <name type="scientific">Thelonectria olida</name>
    <dbReference type="NCBI Taxonomy" id="1576542"/>
    <lineage>
        <taxon>Eukaryota</taxon>
        <taxon>Fungi</taxon>
        <taxon>Dikarya</taxon>
        <taxon>Ascomycota</taxon>
        <taxon>Pezizomycotina</taxon>
        <taxon>Sordariomycetes</taxon>
        <taxon>Hypocreomycetidae</taxon>
        <taxon>Hypocreales</taxon>
        <taxon>Nectriaceae</taxon>
        <taxon>Thelonectria</taxon>
    </lineage>
</organism>
<keyword evidence="1" id="KW-0732">Signal</keyword>
<comment type="caution">
    <text evidence="2">The sequence shown here is derived from an EMBL/GenBank/DDBJ whole genome shotgun (WGS) entry which is preliminary data.</text>
</comment>
<keyword evidence="3" id="KW-1185">Reference proteome</keyword>
<accession>A0A9P8W196</accession>
<evidence type="ECO:0000313" key="3">
    <source>
        <dbReference type="Proteomes" id="UP000777438"/>
    </source>
</evidence>
<name>A0A9P8W196_9HYPO</name>
<sequence>MLYCLLCSALSLLLQTLLFQRVIRPCQTKEERLVEMTKSLEKSVGQENSRQNKHNRHKQATSAALKWSIFDQLNAPNSAYSTYPISPYLKRLTRTADSSLKESDTPPLAGVLIGRDVLIRKC</sequence>
<proteinExistence type="predicted"/>
<dbReference type="Proteomes" id="UP000777438">
    <property type="component" value="Unassembled WGS sequence"/>
</dbReference>
<protein>
    <submittedName>
        <fullName evidence="2">Uncharacterized protein</fullName>
    </submittedName>
</protein>
<dbReference type="EMBL" id="JAGPYM010000015">
    <property type="protein sequence ID" value="KAH6887016.1"/>
    <property type="molecule type" value="Genomic_DNA"/>
</dbReference>